<dbReference type="Proteomes" id="UP000029725">
    <property type="component" value="Unassembled WGS sequence"/>
</dbReference>
<dbReference type="GO" id="GO:0000460">
    <property type="term" value="P:maturation of 5.8S rRNA"/>
    <property type="evidence" value="ECO:0007669"/>
    <property type="project" value="TreeGrafter"/>
</dbReference>
<dbReference type="VEuPathDB" id="MicrosporidiaDB:DI09_97p20"/>
<dbReference type="PANTHER" id="PTHR15002:SF0">
    <property type="entry name" value="RIBOSOMAL BIOGENESIS PROTEIN LAS1L"/>
    <property type="match status" value="1"/>
</dbReference>
<dbReference type="AlphaFoldDB" id="A0A098VMG3"/>
<accession>A0A098VMG3</accession>
<comment type="caution">
    <text evidence="1">The sequence shown here is derived from an EMBL/GenBank/DDBJ whole genome shotgun (WGS) entry which is preliminary data.</text>
</comment>
<dbReference type="RefSeq" id="XP_013236415.1">
    <property type="nucleotide sequence ID" value="XM_013380961.1"/>
</dbReference>
<proteinExistence type="predicted"/>
<protein>
    <submittedName>
        <fullName evidence="1">Uncharacterized protein</fullName>
    </submittedName>
</protein>
<keyword evidence="2" id="KW-1185">Reference proteome</keyword>
<name>A0A098VMG3_9MICR</name>
<dbReference type="PANTHER" id="PTHR15002">
    <property type="entry name" value="RIBOSOMAL BIOGENESIS PROTEIN LAS1L"/>
    <property type="match status" value="1"/>
</dbReference>
<dbReference type="GO" id="GO:0090730">
    <property type="term" value="C:Las1 complex"/>
    <property type="evidence" value="ECO:0007669"/>
    <property type="project" value="InterPro"/>
</dbReference>
<evidence type="ECO:0000313" key="2">
    <source>
        <dbReference type="Proteomes" id="UP000029725"/>
    </source>
</evidence>
<organism evidence="1 2">
    <name type="scientific">Mitosporidium daphniae</name>
    <dbReference type="NCBI Taxonomy" id="1485682"/>
    <lineage>
        <taxon>Eukaryota</taxon>
        <taxon>Fungi</taxon>
        <taxon>Fungi incertae sedis</taxon>
        <taxon>Microsporidia</taxon>
        <taxon>Mitosporidium</taxon>
    </lineage>
</organism>
<dbReference type="HOGENOM" id="CLU_874600_0_0_1"/>
<sequence>MYAQSVSKLAELQDLPRFFVDARHEATHDRIPPLDYLRELSVLALSWLKRTYWDGMKMLYSYTSASNIDDCAEDMVRISLLKYQELFIKTLPYSDPKKSYLNMEAIPRPISKAVSDFYAEYEAAVFSLSLQRHILSFVIVQFQDPSVFNYESIVWSHLLSPIVLNCPLFIELVVGSLIYLPSTHLLLERLFSIWLHGHSALSVQVQIINRICEILFNHIPTEYSFFSISFLKLIREKFFNLLHPLLLALVDKTLHLDGAFSNESFESLPKAFKVPPSINDGIGEKQEDEIDWIRGWRVSPLGSVDPIFPNYNHKHSQS</sequence>
<evidence type="ECO:0000313" key="1">
    <source>
        <dbReference type="EMBL" id="KGG49979.1"/>
    </source>
</evidence>
<dbReference type="GO" id="GO:0004519">
    <property type="term" value="F:endonuclease activity"/>
    <property type="evidence" value="ECO:0007669"/>
    <property type="project" value="InterPro"/>
</dbReference>
<gene>
    <name evidence="1" type="ORF">DI09_97p20</name>
</gene>
<dbReference type="GeneID" id="25261129"/>
<dbReference type="Pfam" id="PF04031">
    <property type="entry name" value="Las1"/>
    <property type="match status" value="1"/>
</dbReference>
<reference evidence="1 2" key="1">
    <citation type="submission" date="2014-04" db="EMBL/GenBank/DDBJ databases">
        <title>A new species of microsporidia sheds light on the evolution of extreme parasitism.</title>
        <authorList>
            <person name="Haag K.L."/>
            <person name="James T.Y."/>
            <person name="Larsson R."/>
            <person name="Schaer T.M."/>
            <person name="Refardt D."/>
            <person name="Pombert J.-F."/>
            <person name="Ebert D."/>
        </authorList>
    </citation>
    <scope>NUCLEOTIDE SEQUENCE [LARGE SCALE GENOMIC DNA]</scope>
    <source>
        <strain evidence="1 2">UGP3</strain>
        <tissue evidence="1">Spores</tissue>
    </source>
</reference>
<dbReference type="EMBL" id="JMKJ01000609">
    <property type="protein sequence ID" value="KGG49979.1"/>
    <property type="molecule type" value="Genomic_DNA"/>
</dbReference>
<dbReference type="GO" id="GO:0030687">
    <property type="term" value="C:preribosome, large subunit precursor"/>
    <property type="evidence" value="ECO:0007669"/>
    <property type="project" value="TreeGrafter"/>
</dbReference>
<dbReference type="OrthoDB" id="10263222at2759"/>
<dbReference type="GO" id="GO:0000470">
    <property type="term" value="P:maturation of LSU-rRNA"/>
    <property type="evidence" value="ECO:0007669"/>
    <property type="project" value="TreeGrafter"/>
</dbReference>
<dbReference type="InterPro" id="IPR007174">
    <property type="entry name" value="Las1"/>
</dbReference>